<keyword evidence="4" id="KW-1185">Reference proteome</keyword>
<dbReference type="Proteomes" id="UP001214441">
    <property type="component" value="Unassembled WGS sequence"/>
</dbReference>
<reference evidence="3 4" key="1">
    <citation type="submission" date="2023-05" db="EMBL/GenBank/DDBJ databases">
        <title>Streptantibioticus silvisoli sp. nov., acidotolerant actinomycetes 1 from pine litter.</title>
        <authorList>
            <person name="Swiecimska M."/>
            <person name="Golinska P."/>
            <person name="Sangal V."/>
            <person name="Wachnowicz B."/>
            <person name="Goodfellow M."/>
        </authorList>
    </citation>
    <scope>NUCLEOTIDE SEQUENCE [LARGE SCALE GENOMIC DNA]</scope>
    <source>
        <strain evidence="3 4">DSM 42109</strain>
    </source>
</reference>
<evidence type="ECO:0000313" key="3">
    <source>
        <dbReference type="EMBL" id="MDJ1131756.1"/>
    </source>
</evidence>
<evidence type="ECO:0000256" key="1">
    <source>
        <dbReference type="SAM" id="MobiDB-lite"/>
    </source>
</evidence>
<feature type="region of interest" description="Disordered" evidence="1">
    <location>
        <begin position="83"/>
        <end position="111"/>
    </location>
</feature>
<proteinExistence type="predicted"/>
<name>A0ABT6ZSZ8_9ACTN</name>
<organism evidence="3 4">
    <name type="scientific">Streptomyces iconiensis</name>
    <dbReference type="NCBI Taxonomy" id="1384038"/>
    <lineage>
        <taxon>Bacteria</taxon>
        <taxon>Bacillati</taxon>
        <taxon>Actinomycetota</taxon>
        <taxon>Actinomycetes</taxon>
        <taxon>Kitasatosporales</taxon>
        <taxon>Streptomycetaceae</taxon>
        <taxon>Streptomyces</taxon>
    </lineage>
</organism>
<keyword evidence="2" id="KW-0812">Transmembrane</keyword>
<keyword evidence="2" id="KW-0472">Membrane</keyword>
<dbReference type="RefSeq" id="WP_274044524.1">
    <property type="nucleotide sequence ID" value="NZ_JANCPR020000006.1"/>
</dbReference>
<feature type="transmembrane region" description="Helical" evidence="2">
    <location>
        <begin position="7"/>
        <end position="25"/>
    </location>
</feature>
<comment type="caution">
    <text evidence="3">The sequence shown here is derived from an EMBL/GenBank/DDBJ whole genome shotgun (WGS) entry which is preliminary data.</text>
</comment>
<evidence type="ECO:0000256" key="2">
    <source>
        <dbReference type="SAM" id="Phobius"/>
    </source>
</evidence>
<sequence length="111" mass="11644">MRRHLRTCAYVLLMVGITTGLAGLLTHDGDLTTAGSIIAFAGVPGSIITSIDRAHRISDDQLAASHRDGYQLALRHVAAGLLDPRDQDTPPADGLSPARVANNLAPNRAAP</sequence>
<protein>
    <submittedName>
        <fullName evidence="3">Uncharacterized protein</fullName>
    </submittedName>
</protein>
<keyword evidence="2" id="KW-1133">Transmembrane helix</keyword>
<evidence type="ECO:0000313" key="4">
    <source>
        <dbReference type="Proteomes" id="UP001214441"/>
    </source>
</evidence>
<gene>
    <name evidence="3" type="ORF">NMN56_007245</name>
</gene>
<dbReference type="EMBL" id="JANCPR020000006">
    <property type="protein sequence ID" value="MDJ1131756.1"/>
    <property type="molecule type" value="Genomic_DNA"/>
</dbReference>
<accession>A0ABT6ZSZ8</accession>
<feature type="transmembrane region" description="Helical" evidence="2">
    <location>
        <begin position="31"/>
        <end position="51"/>
    </location>
</feature>